<comment type="caution">
    <text evidence="7">The sequence shown here is derived from an EMBL/GenBank/DDBJ whole genome shotgun (WGS) entry which is preliminary data.</text>
</comment>
<keyword evidence="8" id="KW-1185">Reference proteome</keyword>
<proteinExistence type="inferred from homology"/>
<evidence type="ECO:0000313" key="8">
    <source>
        <dbReference type="Proteomes" id="UP000551327"/>
    </source>
</evidence>
<evidence type="ECO:0000256" key="2">
    <source>
        <dbReference type="ARBA" id="ARBA00008156"/>
    </source>
</evidence>
<keyword evidence="3" id="KW-0732">Signal</keyword>
<feature type="compositionally biased region" description="Low complexity" evidence="5">
    <location>
        <begin position="598"/>
        <end position="607"/>
    </location>
</feature>
<dbReference type="PANTHER" id="PTHR32303:SF4">
    <property type="entry name" value="QUINOPROTEIN GLUCOSE DEHYDROGENASE"/>
    <property type="match status" value="1"/>
</dbReference>
<keyword evidence="4" id="KW-0560">Oxidoreductase</keyword>
<dbReference type="Proteomes" id="UP000551327">
    <property type="component" value="Unassembled WGS sequence"/>
</dbReference>
<dbReference type="InterPro" id="IPR018391">
    <property type="entry name" value="PQQ_b-propeller_rpt"/>
</dbReference>
<evidence type="ECO:0000256" key="5">
    <source>
        <dbReference type="SAM" id="MobiDB-lite"/>
    </source>
</evidence>
<feature type="domain" description="Pyrrolo-quinoline quinone repeat" evidence="6">
    <location>
        <begin position="148"/>
        <end position="737"/>
    </location>
</feature>
<dbReference type="InterPro" id="IPR011047">
    <property type="entry name" value="Quinoprotein_ADH-like_sf"/>
</dbReference>
<feature type="region of interest" description="Disordered" evidence="5">
    <location>
        <begin position="595"/>
        <end position="626"/>
    </location>
</feature>
<dbReference type="PANTHER" id="PTHR32303">
    <property type="entry name" value="QUINOPROTEIN ALCOHOL DEHYDROGENASE (CYTOCHROME C)"/>
    <property type="match status" value="1"/>
</dbReference>
<dbReference type="AlphaFoldDB" id="A0A7X1KNF0"/>
<dbReference type="GO" id="GO:0009055">
    <property type="term" value="F:electron transfer activity"/>
    <property type="evidence" value="ECO:0007669"/>
    <property type="project" value="InterPro"/>
</dbReference>
<dbReference type="Pfam" id="PF01011">
    <property type="entry name" value="PQQ"/>
    <property type="match status" value="1"/>
</dbReference>
<dbReference type="InterPro" id="IPR002372">
    <property type="entry name" value="PQQ_rpt_dom"/>
</dbReference>
<dbReference type="EMBL" id="JACLAX010000001">
    <property type="protein sequence ID" value="MBC2667619.1"/>
    <property type="molecule type" value="Genomic_DNA"/>
</dbReference>
<dbReference type="Gene3D" id="1.10.760.10">
    <property type="entry name" value="Cytochrome c-like domain"/>
    <property type="match status" value="1"/>
</dbReference>
<dbReference type="SMART" id="SM00564">
    <property type="entry name" value="PQQ"/>
    <property type="match status" value="6"/>
</dbReference>
<accession>A0A7X1KNF0</accession>
<feature type="compositionally biased region" description="Pro residues" evidence="5">
    <location>
        <begin position="612"/>
        <end position="623"/>
    </location>
</feature>
<evidence type="ECO:0000259" key="6">
    <source>
        <dbReference type="Pfam" id="PF01011"/>
    </source>
</evidence>
<evidence type="ECO:0000256" key="3">
    <source>
        <dbReference type="ARBA" id="ARBA00022729"/>
    </source>
</evidence>
<reference evidence="7 8" key="1">
    <citation type="submission" date="2020-08" db="EMBL/GenBank/DDBJ databases">
        <title>The genome sequence of type strain Novosphingobium piscinae KCTC 42194.</title>
        <authorList>
            <person name="Liu Y."/>
        </authorList>
    </citation>
    <scope>NUCLEOTIDE SEQUENCE [LARGE SCALE GENOMIC DNA]</scope>
    <source>
        <strain evidence="7 8">KCTC 42194</strain>
    </source>
</reference>
<evidence type="ECO:0000256" key="4">
    <source>
        <dbReference type="ARBA" id="ARBA00023002"/>
    </source>
</evidence>
<comment type="cofactor">
    <cofactor evidence="1">
        <name>pyrroloquinoline quinone</name>
        <dbReference type="ChEBI" id="CHEBI:58442"/>
    </cofactor>
</comment>
<dbReference type="InterPro" id="IPR036909">
    <property type="entry name" value="Cyt_c-like_dom_sf"/>
</dbReference>
<protein>
    <submittedName>
        <fullName evidence="7">PQQ-binding-like beta-propeller repeat protein</fullName>
    </submittedName>
</protein>
<organism evidence="7 8">
    <name type="scientific">Novosphingobium piscinae</name>
    <dbReference type="NCBI Taxonomy" id="1507448"/>
    <lineage>
        <taxon>Bacteria</taxon>
        <taxon>Pseudomonadati</taxon>
        <taxon>Pseudomonadota</taxon>
        <taxon>Alphaproteobacteria</taxon>
        <taxon>Sphingomonadales</taxon>
        <taxon>Sphingomonadaceae</taxon>
        <taxon>Novosphingobium</taxon>
    </lineage>
</organism>
<comment type="similarity">
    <text evidence="2">Belongs to the bacterial PQQ dehydrogenase family.</text>
</comment>
<name>A0A7X1KNF0_9SPHN</name>
<evidence type="ECO:0000313" key="7">
    <source>
        <dbReference type="EMBL" id="MBC2667619.1"/>
    </source>
</evidence>
<evidence type="ECO:0000256" key="1">
    <source>
        <dbReference type="ARBA" id="ARBA00001931"/>
    </source>
</evidence>
<dbReference type="Gene3D" id="2.140.10.10">
    <property type="entry name" value="Quinoprotein alcohol dehydrogenase-like superfamily"/>
    <property type="match status" value="2"/>
</dbReference>
<dbReference type="SUPFAM" id="SSF50998">
    <property type="entry name" value="Quinoprotein alcohol dehydrogenase-like"/>
    <property type="match status" value="1"/>
</dbReference>
<sequence length="762" mass="80484">MGRATANRTRTGRPAGRYGLPIGAAGLLLSASLLAQGQGQAPGPGAPRLPDGPGRALVEENCVRCHALGNVVAKRRSADEWRQLLVKMRQLGLVISDADNAAVERYLLAHYQLTEPAGGGTAPVAVPPSGPVAAATPRFPRPNGPDQWPAYGGGGANTNWSPLQQINTRNVARLQPAWTYRYGTGPSTAGDQGLDARFEGTPLLIGGVLYVSTPASPLKPDLKASVVALRPETGEVLWKYESPLNIHGRGLAYWPGDATTAPRLLFGTDKGYLVALDMTTGQPARGFGRDGAIDAYIGVASEIVGESRRNSFTIPNPVTIWRNLVITGARPGEAGPPGPRGDIRAFDVRTGRLVWTFHVIPQPGEPGHESWSGDDWRDVTGGNVWSTMAIDAERGILYAPTGDANSDAPGSQLYSSSVVALDAATGKLKWYHQLTHGDIWDWDAPVPPALVDLTIGGQPVPALLVAGKHSLFFMFNRVTGEPLNGVAERETPHPDGPDPRIWPTQPFPEAPGPIARTQMTRDEIPDLVPGMKAACQRFWDENGIVSAPLYAPRQSSRSAVITYPSPTGGPNWGGGSYNPALGYYFVNVQNRPTYRPKAAPGAGPAMMNRSAPPGPRAARPRPPQGFSYTTPEGLTLTCGATPWGELVAVDVNSRKIAWRVPLGTTPALGKAGLTTGAPNLGGNIATAGGLVFIGAANDRRLRAFDARSGKLLWEAPLEASAHSTPITYMGQDGKQYVVVAAGGGTTAGGPDMSDTLVAFRLP</sequence>
<dbReference type="GO" id="GO:0020037">
    <property type="term" value="F:heme binding"/>
    <property type="evidence" value="ECO:0007669"/>
    <property type="project" value="InterPro"/>
</dbReference>
<dbReference type="SUPFAM" id="SSF46626">
    <property type="entry name" value="Cytochrome c"/>
    <property type="match status" value="1"/>
</dbReference>
<dbReference type="RefSeq" id="WP_185677509.1">
    <property type="nucleotide sequence ID" value="NZ_JACLAX010000001.1"/>
</dbReference>
<gene>
    <name evidence="7" type="ORF">H7F53_00500</name>
</gene>
<dbReference type="GO" id="GO:0016491">
    <property type="term" value="F:oxidoreductase activity"/>
    <property type="evidence" value="ECO:0007669"/>
    <property type="project" value="UniProtKB-KW"/>
</dbReference>